<dbReference type="STRING" id="1217970.SAMN05444002_3797"/>
<dbReference type="AlphaFoldDB" id="A0A1N6IFD2"/>
<dbReference type="Pfam" id="PF13665">
    <property type="entry name" value="Tox-PAAR-like"/>
    <property type="match status" value="1"/>
</dbReference>
<dbReference type="OrthoDB" id="7387101at2"/>
<organism evidence="2 3">
    <name type="scientific">Vannielia litorea</name>
    <dbReference type="NCBI Taxonomy" id="1217970"/>
    <lineage>
        <taxon>Bacteria</taxon>
        <taxon>Pseudomonadati</taxon>
        <taxon>Pseudomonadota</taxon>
        <taxon>Alphaproteobacteria</taxon>
        <taxon>Rhodobacterales</taxon>
        <taxon>Paracoccaceae</taxon>
        <taxon>Vannielia</taxon>
    </lineage>
</organism>
<sequence>MPDDDMQVSPANLEDAAKGRTDTILVTHGKQGGRPVSERNIAGVLSQAGIKPGWQGKLLIAFPDVCKTPAAPSPVPIPYPNIGTIPPKGGKKVKIAETLRDAGFRGVQVHSVGSEAGSAKGLIGARAFATGNPLAFGMDVKAEGKPALMGHEMAHAIQQRQTPHKPPPSQTKVIK</sequence>
<evidence type="ECO:0000313" key="3">
    <source>
        <dbReference type="Proteomes" id="UP000184932"/>
    </source>
</evidence>
<gene>
    <name evidence="2" type="ORF">SAMN05444002_3797</name>
</gene>
<evidence type="ECO:0000313" key="2">
    <source>
        <dbReference type="EMBL" id="SIO30645.1"/>
    </source>
</evidence>
<evidence type="ECO:0008006" key="4">
    <source>
        <dbReference type="Google" id="ProtNLM"/>
    </source>
</evidence>
<dbReference type="EMBL" id="FSRL01000002">
    <property type="protein sequence ID" value="SIO30645.1"/>
    <property type="molecule type" value="Genomic_DNA"/>
</dbReference>
<accession>A0A1N6IFD2</accession>
<protein>
    <recommendedName>
        <fullName evidence="4">DUF4157 domain-containing protein</fullName>
    </recommendedName>
</protein>
<feature type="region of interest" description="Disordered" evidence="1">
    <location>
        <begin position="155"/>
        <end position="175"/>
    </location>
</feature>
<dbReference type="RefSeq" id="WP_074257952.1">
    <property type="nucleotide sequence ID" value="NZ_FSRL01000002.1"/>
</dbReference>
<keyword evidence="3" id="KW-1185">Reference proteome</keyword>
<proteinExistence type="predicted"/>
<name>A0A1N6IFD2_9RHOB</name>
<reference evidence="3" key="1">
    <citation type="submission" date="2016-11" db="EMBL/GenBank/DDBJ databases">
        <authorList>
            <person name="Varghese N."/>
            <person name="Submissions S."/>
        </authorList>
    </citation>
    <scope>NUCLEOTIDE SEQUENCE [LARGE SCALE GENOMIC DNA]</scope>
    <source>
        <strain evidence="3">DSM 29440</strain>
    </source>
</reference>
<evidence type="ECO:0000256" key="1">
    <source>
        <dbReference type="SAM" id="MobiDB-lite"/>
    </source>
</evidence>
<feature type="region of interest" description="Disordered" evidence="1">
    <location>
        <begin position="1"/>
        <end position="21"/>
    </location>
</feature>
<dbReference type="Proteomes" id="UP000184932">
    <property type="component" value="Unassembled WGS sequence"/>
</dbReference>